<keyword evidence="3" id="KW-1185">Reference proteome</keyword>
<feature type="coiled-coil region" evidence="1">
    <location>
        <begin position="8"/>
        <end position="93"/>
    </location>
</feature>
<keyword evidence="1" id="KW-0175">Coiled coil</keyword>
<dbReference type="Proteomes" id="UP000233248">
    <property type="component" value="Unassembled WGS sequence"/>
</dbReference>
<dbReference type="OrthoDB" id="9813316at2"/>
<reference evidence="2 3" key="1">
    <citation type="submission" date="2017-09" db="EMBL/GenBank/DDBJ databases">
        <title>Genomics of the genus Arcobacter.</title>
        <authorList>
            <person name="Perez-Cataluna A."/>
            <person name="Figueras M.J."/>
            <person name="Salas-Masso N."/>
        </authorList>
    </citation>
    <scope>NUCLEOTIDE SEQUENCE [LARGE SCALE GENOMIC DNA]</scope>
    <source>
        <strain evidence="2 3">DSM 18005</strain>
    </source>
</reference>
<comment type="caution">
    <text evidence="2">The sequence shown here is derived from an EMBL/GenBank/DDBJ whole genome shotgun (WGS) entry which is preliminary data.</text>
</comment>
<evidence type="ECO:0008006" key="4">
    <source>
        <dbReference type="Google" id="ProtNLM"/>
    </source>
</evidence>
<name>A0A2N1J239_9BACT</name>
<evidence type="ECO:0000313" key="2">
    <source>
        <dbReference type="EMBL" id="PKI80611.1"/>
    </source>
</evidence>
<sequence length="98" mass="11854">MTKKELYEKKIEGRLQELKDEISILKTRVDNAKTEVKLEYVNQLENLKNLEQIAEKNLDEFKNKSDDTWEKFKENIEESWDKLSCEITQLKKKFKENE</sequence>
<proteinExistence type="predicted"/>
<evidence type="ECO:0000313" key="3">
    <source>
        <dbReference type="Proteomes" id="UP000233248"/>
    </source>
</evidence>
<organism evidence="2 3">
    <name type="scientific">Malaciobacter halophilus</name>
    <dbReference type="NCBI Taxonomy" id="197482"/>
    <lineage>
        <taxon>Bacteria</taxon>
        <taxon>Pseudomonadati</taxon>
        <taxon>Campylobacterota</taxon>
        <taxon>Epsilonproteobacteria</taxon>
        <taxon>Campylobacterales</taxon>
        <taxon>Arcobacteraceae</taxon>
        <taxon>Malaciobacter</taxon>
    </lineage>
</organism>
<dbReference type="AlphaFoldDB" id="A0A2N1J239"/>
<dbReference type="RefSeq" id="WP_101185021.1">
    <property type="nucleotide sequence ID" value="NZ_CP031218.1"/>
</dbReference>
<accession>A0A2N1J239</accession>
<evidence type="ECO:0000256" key="1">
    <source>
        <dbReference type="SAM" id="Coils"/>
    </source>
</evidence>
<dbReference type="KEGG" id="ahs:AHALO_1764"/>
<gene>
    <name evidence="2" type="ORF">CP960_08670</name>
</gene>
<dbReference type="EMBL" id="NXIF01000032">
    <property type="protein sequence ID" value="PKI80611.1"/>
    <property type="molecule type" value="Genomic_DNA"/>
</dbReference>
<protein>
    <recommendedName>
        <fullName evidence="4">Coiled coil domain-containing protein</fullName>
    </recommendedName>
</protein>